<evidence type="ECO:0000256" key="1">
    <source>
        <dbReference type="SAM" id="MobiDB-lite"/>
    </source>
</evidence>
<name>A0A2W7NK64_9BACT</name>
<protein>
    <submittedName>
        <fullName evidence="2">Uncharacterized protein</fullName>
    </submittedName>
</protein>
<reference evidence="2 3" key="1">
    <citation type="submission" date="2018-06" db="EMBL/GenBank/DDBJ databases">
        <title>Genomic Encyclopedia of Archaeal and Bacterial Type Strains, Phase II (KMG-II): from individual species to whole genera.</title>
        <authorList>
            <person name="Goeker M."/>
        </authorList>
    </citation>
    <scope>NUCLEOTIDE SEQUENCE [LARGE SCALE GENOMIC DNA]</scope>
    <source>
        <strain evidence="2 3">DSM 6779</strain>
    </source>
</reference>
<evidence type="ECO:0000313" key="2">
    <source>
        <dbReference type="EMBL" id="PZX20815.1"/>
    </source>
</evidence>
<dbReference type="AlphaFoldDB" id="A0A2W7NK64"/>
<dbReference type="EMBL" id="QKZK01000001">
    <property type="protein sequence ID" value="PZX20815.1"/>
    <property type="molecule type" value="Genomic_DNA"/>
</dbReference>
<dbReference type="Proteomes" id="UP000249239">
    <property type="component" value="Unassembled WGS sequence"/>
</dbReference>
<keyword evidence="3" id="KW-1185">Reference proteome</keyword>
<proteinExistence type="predicted"/>
<accession>A0A2W7NK64</accession>
<gene>
    <name evidence="2" type="ORF">LX69_00240</name>
</gene>
<evidence type="ECO:0000313" key="3">
    <source>
        <dbReference type="Proteomes" id="UP000249239"/>
    </source>
</evidence>
<comment type="caution">
    <text evidence="2">The sequence shown here is derived from an EMBL/GenBank/DDBJ whole genome shotgun (WGS) entry which is preliminary data.</text>
</comment>
<sequence length="56" mass="6373">MHPKHHSMHETPSIGHCHRPIAQKNNPFPTTLTMALENTKKCYPQKDTKTSHDVVA</sequence>
<organism evidence="2 3">
    <name type="scientific">Breznakibacter xylanolyticus</name>
    <dbReference type="NCBI Taxonomy" id="990"/>
    <lineage>
        <taxon>Bacteria</taxon>
        <taxon>Pseudomonadati</taxon>
        <taxon>Bacteroidota</taxon>
        <taxon>Bacteroidia</taxon>
        <taxon>Marinilabiliales</taxon>
        <taxon>Marinilabiliaceae</taxon>
        <taxon>Breznakibacter</taxon>
    </lineage>
</organism>
<feature type="region of interest" description="Disordered" evidence="1">
    <location>
        <begin position="1"/>
        <end position="29"/>
    </location>
</feature>